<organism evidence="2 3">
    <name type="scientific">Malassezia obtusa</name>
    <dbReference type="NCBI Taxonomy" id="76774"/>
    <lineage>
        <taxon>Eukaryota</taxon>
        <taxon>Fungi</taxon>
        <taxon>Dikarya</taxon>
        <taxon>Basidiomycota</taxon>
        <taxon>Ustilaginomycotina</taxon>
        <taxon>Malasseziomycetes</taxon>
        <taxon>Malasseziales</taxon>
        <taxon>Malasseziaceae</taxon>
        <taxon>Malassezia</taxon>
    </lineage>
</organism>
<keyword evidence="3" id="KW-1185">Reference proteome</keyword>
<evidence type="ECO:0000256" key="1">
    <source>
        <dbReference type="SAM" id="MobiDB-lite"/>
    </source>
</evidence>
<dbReference type="AlphaFoldDB" id="A0AAF0E307"/>
<feature type="region of interest" description="Disordered" evidence="1">
    <location>
        <begin position="41"/>
        <end position="64"/>
    </location>
</feature>
<protein>
    <submittedName>
        <fullName evidence="2">Uncharacterized protein</fullName>
    </submittedName>
</protein>
<accession>A0AAF0E307</accession>
<reference evidence="2" key="1">
    <citation type="submission" date="2023-03" db="EMBL/GenBank/DDBJ databases">
        <title>Mating type loci evolution in Malassezia.</title>
        <authorList>
            <person name="Coelho M.A."/>
        </authorList>
    </citation>
    <scope>NUCLEOTIDE SEQUENCE</scope>
    <source>
        <strain evidence="2">CBS 7876</strain>
    </source>
</reference>
<gene>
    <name evidence="2" type="ORF">MOBT1_002808</name>
</gene>
<name>A0AAF0E307_9BASI</name>
<evidence type="ECO:0000313" key="3">
    <source>
        <dbReference type="Proteomes" id="UP001214603"/>
    </source>
</evidence>
<dbReference type="Proteomes" id="UP001214603">
    <property type="component" value="Chromosome 7"/>
</dbReference>
<proteinExistence type="predicted"/>
<sequence>MLTSLTRSILPVRAGLRAARLPSLTPARIAAPRLLQTSAVARASEDPSGKMDSSLPPGMEKIGESPGAMAAIRNLMDVLKTHGMDLSSGEKPSMMMLAKLAMKSDVREATSKGVELTPERLQNLMKGEFQK</sequence>
<dbReference type="EMBL" id="CP119940">
    <property type="protein sequence ID" value="WFD04105.1"/>
    <property type="molecule type" value="Genomic_DNA"/>
</dbReference>
<evidence type="ECO:0000313" key="2">
    <source>
        <dbReference type="EMBL" id="WFD04105.1"/>
    </source>
</evidence>